<dbReference type="InterPro" id="IPR001789">
    <property type="entry name" value="Sig_transdc_resp-reg_receiver"/>
</dbReference>
<protein>
    <submittedName>
        <fullName evidence="8">Response regulator</fullName>
    </submittedName>
</protein>
<dbReference type="OrthoDB" id="1118837at2"/>
<evidence type="ECO:0000256" key="5">
    <source>
        <dbReference type="ARBA" id="ARBA00023163"/>
    </source>
</evidence>
<dbReference type="Pfam" id="PF00072">
    <property type="entry name" value="Response_reg"/>
    <property type="match status" value="1"/>
</dbReference>
<dbReference type="PANTHER" id="PTHR48111">
    <property type="entry name" value="REGULATOR OF RPOS"/>
    <property type="match status" value="1"/>
</dbReference>
<dbReference type="SMART" id="SM00448">
    <property type="entry name" value="REC"/>
    <property type="match status" value="1"/>
</dbReference>
<evidence type="ECO:0000256" key="1">
    <source>
        <dbReference type="ARBA" id="ARBA00022553"/>
    </source>
</evidence>
<dbReference type="InterPro" id="IPR011006">
    <property type="entry name" value="CheY-like_superfamily"/>
</dbReference>
<sequence length="142" mass="16076">MDDKLKRKIFLVDDDPFSLTMYGAYLDGQGYKNVSGFASGGTVLEKLKEGPDIVLLDHRPGDMPGLEVLDRIKRYNPNIYVVLMSSQEEKKMAEAAVQAGAFDYITKEGAVLPRITEVLNRIFTVQEYLNKKNSQSSRFFFL</sequence>
<keyword evidence="1 6" id="KW-0597">Phosphoprotein</keyword>
<feature type="domain" description="Response regulatory" evidence="7">
    <location>
        <begin position="8"/>
        <end position="122"/>
    </location>
</feature>
<comment type="caution">
    <text evidence="8">The sequence shown here is derived from an EMBL/GenBank/DDBJ whole genome shotgun (WGS) entry which is preliminary data.</text>
</comment>
<keyword evidence="5" id="KW-0804">Transcription</keyword>
<dbReference type="CDD" id="cd00156">
    <property type="entry name" value="REC"/>
    <property type="match status" value="1"/>
</dbReference>
<evidence type="ECO:0000256" key="2">
    <source>
        <dbReference type="ARBA" id="ARBA00023012"/>
    </source>
</evidence>
<dbReference type="Proteomes" id="UP000244450">
    <property type="component" value="Unassembled WGS sequence"/>
</dbReference>
<dbReference type="SUPFAM" id="SSF52172">
    <property type="entry name" value="CheY-like"/>
    <property type="match status" value="1"/>
</dbReference>
<dbReference type="GO" id="GO:0032993">
    <property type="term" value="C:protein-DNA complex"/>
    <property type="evidence" value="ECO:0007669"/>
    <property type="project" value="TreeGrafter"/>
</dbReference>
<keyword evidence="9" id="KW-1185">Reference proteome</keyword>
<evidence type="ECO:0000256" key="4">
    <source>
        <dbReference type="ARBA" id="ARBA00023125"/>
    </source>
</evidence>
<name>A0A2T7BIX0_9BACT</name>
<evidence type="ECO:0000256" key="3">
    <source>
        <dbReference type="ARBA" id="ARBA00023015"/>
    </source>
</evidence>
<evidence type="ECO:0000313" key="8">
    <source>
        <dbReference type="EMBL" id="PUZ26203.1"/>
    </source>
</evidence>
<keyword evidence="2" id="KW-0902">Two-component regulatory system</keyword>
<organism evidence="8 9">
    <name type="scientific">Chitinophaga parva</name>
    <dbReference type="NCBI Taxonomy" id="2169414"/>
    <lineage>
        <taxon>Bacteria</taxon>
        <taxon>Pseudomonadati</taxon>
        <taxon>Bacteroidota</taxon>
        <taxon>Chitinophagia</taxon>
        <taxon>Chitinophagales</taxon>
        <taxon>Chitinophagaceae</taxon>
        <taxon>Chitinophaga</taxon>
    </lineage>
</organism>
<dbReference type="Gene3D" id="3.40.50.2300">
    <property type="match status" value="1"/>
</dbReference>
<dbReference type="AlphaFoldDB" id="A0A2T7BIX0"/>
<evidence type="ECO:0000256" key="6">
    <source>
        <dbReference type="PROSITE-ProRule" id="PRU00169"/>
    </source>
</evidence>
<dbReference type="GO" id="GO:0006355">
    <property type="term" value="P:regulation of DNA-templated transcription"/>
    <property type="evidence" value="ECO:0007669"/>
    <property type="project" value="TreeGrafter"/>
</dbReference>
<dbReference type="EMBL" id="QCYK01000002">
    <property type="protein sequence ID" value="PUZ26203.1"/>
    <property type="molecule type" value="Genomic_DNA"/>
</dbReference>
<dbReference type="GO" id="GO:0000976">
    <property type="term" value="F:transcription cis-regulatory region binding"/>
    <property type="evidence" value="ECO:0007669"/>
    <property type="project" value="TreeGrafter"/>
</dbReference>
<keyword evidence="4" id="KW-0238">DNA-binding</keyword>
<dbReference type="PANTHER" id="PTHR48111:SF1">
    <property type="entry name" value="TWO-COMPONENT RESPONSE REGULATOR ORR33"/>
    <property type="match status" value="1"/>
</dbReference>
<dbReference type="RefSeq" id="WP_108688041.1">
    <property type="nucleotide sequence ID" value="NZ_QCYK01000002.1"/>
</dbReference>
<gene>
    <name evidence="8" type="ORF">DCC81_18405</name>
</gene>
<feature type="modified residue" description="4-aspartylphosphate" evidence="6">
    <location>
        <position position="57"/>
    </location>
</feature>
<accession>A0A2T7BIX0</accession>
<dbReference type="GO" id="GO:0000156">
    <property type="term" value="F:phosphorelay response regulator activity"/>
    <property type="evidence" value="ECO:0007669"/>
    <property type="project" value="TreeGrafter"/>
</dbReference>
<keyword evidence="3" id="KW-0805">Transcription regulation</keyword>
<evidence type="ECO:0000313" key="9">
    <source>
        <dbReference type="Proteomes" id="UP000244450"/>
    </source>
</evidence>
<evidence type="ECO:0000259" key="7">
    <source>
        <dbReference type="PROSITE" id="PS50110"/>
    </source>
</evidence>
<reference evidence="8 9" key="1">
    <citation type="submission" date="2018-04" db="EMBL/GenBank/DDBJ databases">
        <title>Chitinophaga fuyangensis sp. nov., isolated from soil in a chemical factory.</title>
        <authorList>
            <person name="Chen K."/>
        </authorList>
    </citation>
    <scope>NUCLEOTIDE SEQUENCE [LARGE SCALE GENOMIC DNA]</scope>
    <source>
        <strain evidence="8 9">LY-1</strain>
    </source>
</reference>
<dbReference type="PROSITE" id="PS50110">
    <property type="entry name" value="RESPONSE_REGULATORY"/>
    <property type="match status" value="1"/>
</dbReference>
<dbReference type="GO" id="GO:0005829">
    <property type="term" value="C:cytosol"/>
    <property type="evidence" value="ECO:0007669"/>
    <property type="project" value="TreeGrafter"/>
</dbReference>
<dbReference type="InterPro" id="IPR039420">
    <property type="entry name" value="WalR-like"/>
</dbReference>
<proteinExistence type="predicted"/>